<reference evidence="1 2" key="1">
    <citation type="submission" date="2019-09" db="EMBL/GenBank/DDBJ databases">
        <title>The hologenome of the rock-dwelling lichen Lasallia pustulata.</title>
        <authorList>
            <person name="Greshake Tzovaras B."/>
            <person name="Segers F."/>
            <person name="Bicker A."/>
            <person name="Dal Grande F."/>
            <person name="Otte J."/>
            <person name="Hankeln T."/>
            <person name="Schmitt I."/>
            <person name="Ebersberger I."/>
        </authorList>
    </citation>
    <scope>NUCLEOTIDE SEQUENCE [LARGE SCALE GENOMIC DNA]</scope>
    <source>
        <strain evidence="1">A1-1</strain>
    </source>
</reference>
<gene>
    <name evidence="1" type="ORF">FRX48_04090</name>
</gene>
<accession>A0A5M8PSH8</accession>
<comment type="caution">
    <text evidence="1">The sequence shown here is derived from an EMBL/GenBank/DDBJ whole genome shotgun (WGS) entry which is preliminary data.</text>
</comment>
<evidence type="ECO:0000313" key="2">
    <source>
        <dbReference type="Proteomes" id="UP000324767"/>
    </source>
</evidence>
<protein>
    <submittedName>
        <fullName evidence="1">Uncharacterized protein</fullName>
    </submittedName>
</protein>
<organism evidence="1 2">
    <name type="scientific">Lasallia pustulata</name>
    <dbReference type="NCBI Taxonomy" id="136370"/>
    <lineage>
        <taxon>Eukaryota</taxon>
        <taxon>Fungi</taxon>
        <taxon>Dikarya</taxon>
        <taxon>Ascomycota</taxon>
        <taxon>Pezizomycotina</taxon>
        <taxon>Lecanoromycetes</taxon>
        <taxon>OSLEUM clade</taxon>
        <taxon>Umbilicariomycetidae</taxon>
        <taxon>Umbilicariales</taxon>
        <taxon>Umbilicariaceae</taxon>
        <taxon>Lasallia</taxon>
    </lineage>
</organism>
<proteinExistence type="predicted"/>
<evidence type="ECO:0000313" key="1">
    <source>
        <dbReference type="EMBL" id="KAA6411940.1"/>
    </source>
</evidence>
<dbReference type="Proteomes" id="UP000324767">
    <property type="component" value="Unassembled WGS sequence"/>
</dbReference>
<sequence>MLLEFESLVSIYDEGPTKTRSGACFGPHESGSVYSFSILGWLDISCRIAYVQKSTLDPYGFPILDIAFLCNYCAWVNQLNQSSKLYPSFRHSIQTSPPN</sequence>
<dbReference type="AlphaFoldDB" id="A0A5M8PSH8"/>
<name>A0A5M8PSH8_9LECA</name>
<dbReference type="EMBL" id="VXIT01000006">
    <property type="protein sequence ID" value="KAA6411940.1"/>
    <property type="molecule type" value="Genomic_DNA"/>
</dbReference>